<proteinExistence type="predicted"/>
<dbReference type="OrthoDB" id="5164467at2"/>
<dbReference type="STRING" id="2017.SAMN05444320_101103"/>
<accession>A0A1M4TJ59</accession>
<dbReference type="RefSeq" id="WP_073479349.1">
    <property type="nucleotide sequence ID" value="NZ_FQVN01000001.1"/>
</dbReference>
<organism evidence="2 3">
    <name type="scientific">Streptoalloteichus hindustanus</name>
    <dbReference type="NCBI Taxonomy" id="2017"/>
    <lineage>
        <taxon>Bacteria</taxon>
        <taxon>Bacillati</taxon>
        <taxon>Actinomycetota</taxon>
        <taxon>Actinomycetes</taxon>
        <taxon>Pseudonocardiales</taxon>
        <taxon>Pseudonocardiaceae</taxon>
        <taxon>Streptoalloteichus</taxon>
    </lineage>
</organism>
<dbReference type="EMBL" id="FQVN01000001">
    <property type="protein sequence ID" value="SHE44523.1"/>
    <property type="molecule type" value="Genomic_DNA"/>
</dbReference>
<gene>
    <name evidence="2" type="ORF">SAMN05444320_101103</name>
</gene>
<dbReference type="AlphaFoldDB" id="A0A1M4TJ59"/>
<evidence type="ECO:0000256" key="1">
    <source>
        <dbReference type="SAM" id="MobiDB-lite"/>
    </source>
</evidence>
<name>A0A1M4TJ59_STRHI</name>
<evidence type="ECO:0000313" key="3">
    <source>
        <dbReference type="Proteomes" id="UP000184501"/>
    </source>
</evidence>
<feature type="region of interest" description="Disordered" evidence="1">
    <location>
        <begin position="208"/>
        <end position="228"/>
    </location>
</feature>
<reference evidence="2 3" key="1">
    <citation type="submission" date="2016-11" db="EMBL/GenBank/DDBJ databases">
        <authorList>
            <person name="Jaros S."/>
            <person name="Januszkiewicz K."/>
            <person name="Wedrychowicz H."/>
        </authorList>
    </citation>
    <scope>NUCLEOTIDE SEQUENCE [LARGE SCALE GENOMIC DNA]</scope>
    <source>
        <strain evidence="2 3">DSM 44523</strain>
    </source>
</reference>
<dbReference type="Proteomes" id="UP000184501">
    <property type="component" value="Unassembled WGS sequence"/>
</dbReference>
<protein>
    <submittedName>
        <fullName evidence="2">Uncharacterized protein</fullName>
    </submittedName>
</protein>
<sequence length="228" mass="25738">MRELHIFDYLAKSPLPPVTEEAIEYARHHPGQWLSYVDPHLFPGAPVTTSFVLGARQIDDEGRLTDEIWINSNFIPQQPKTAGMTFANHFELVFWRAMTGYSNIDQFLNALQKATLITPGSPGAADRLWFDDEPNGDRVLPVYSSPQFLPPDRYPWRSISGLEILEKACPQESSVIHFNPNGNLSAGFAGSDMSRWWAEWKKFDAMAKERFQAEQGTSSTQGPAPEPR</sequence>
<keyword evidence="3" id="KW-1185">Reference proteome</keyword>
<evidence type="ECO:0000313" key="2">
    <source>
        <dbReference type="EMBL" id="SHE44523.1"/>
    </source>
</evidence>